<dbReference type="CDD" id="cd00121">
    <property type="entry name" value="MATH"/>
    <property type="match status" value="1"/>
</dbReference>
<dbReference type="OrthoDB" id="695787at2759"/>
<dbReference type="EnsemblPlants" id="TraesCS2D02G471600.1">
    <property type="protein sequence ID" value="TraesCS2D02G471600.1.cds1"/>
    <property type="gene ID" value="TraesCS2D02G471600"/>
</dbReference>
<dbReference type="SUPFAM" id="SSF49599">
    <property type="entry name" value="TRAF domain-like"/>
    <property type="match status" value="1"/>
</dbReference>
<name>A0A3B6DNC0_WHEAT</name>
<dbReference type="InterPro" id="IPR045005">
    <property type="entry name" value="BPM1-6"/>
</dbReference>
<dbReference type="Gene3D" id="2.60.210.10">
    <property type="entry name" value="Apoptosis, Tumor Necrosis Factor Receptor Associated Protein 2, Chain A"/>
    <property type="match status" value="1"/>
</dbReference>
<dbReference type="Gramene" id="TraesCS2D02G471600.1">
    <property type="protein sequence ID" value="TraesCS2D02G471600.1.cds1"/>
    <property type="gene ID" value="TraesCS2D02G471600"/>
</dbReference>
<dbReference type="SMR" id="A0A3B6DNC0"/>
<dbReference type="STRING" id="4565.A0A3B6DNC0"/>
<dbReference type="Pfam" id="PF22486">
    <property type="entry name" value="MATH_2"/>
    <property type="match status" value="1"/>
</dbReference>
<reference evidence="2" key="2">
    <citation type="submission" date="2018-10" db="UniProtKB">
        <authorList>
            <consortium name="EnsemblPlants"/>
        </authorList>
    </citation>
    <scope>IDENTIFICATION</scope>
</reference>
<dbReference type="Proteomes" id="UP000019116">
    <property type="component" value="Chromosome 2D"/>
</dbReference>
<accession>A0A3B6DNC0</accession>
<dbReference type="GO" id="GO:0016567">
    <property type="term" value="P:protein ubiquitination"/>
    <property type="evidence" value="ECO:0007669"/>
    <property type="project" value="InterPro"/>
</dbReference>
<protein>
    <recommendedName>
        <fullName evidence="1">MATH domain-containing protein</fullName>
    </recommendedName>
</protein>
<dbReference type="InterPro" id="IPR008974">
    <property type="entry name" value="TRAF-like"/>
</dbReference>
<reference evidence="2" key="1">
    <citation type="submission" date="2018-08" db="EMBL/GenBank/DDBJ databases">
        <authorList>
            <person name="Rossello M."/>
        </authorList>
    </citation>
    <scope>NUCLEOTIDE SEQUENCE [LARGE SCALE GENOMIC DNA]</scope>
    <source>
        <strain evidence="2">cv. Chinese Spring</strain>
    </source>
</reference>
<dbReference type="PANTHER" id="PTHR26379">
    <property type="entry name" value="BTB/POZ AND MATH DOMAIN-CONTAINING PROTEIN 1"/>
    <property type="match status" value="1"/>
</dbReference>
<sequence>MGNFSSWCGGETSSRCVTKTATGAHKFEVTNYSLLDGMGAGNCVSSNTFSVGGYDWCINFFPDAYSGCAFACLCLQGTAKEPGVMVKSTLSFLGSDGKPYKGTEPVTATRTLPFSHVGIEIFSGWEDRVIVEKSKLQADGCCTIRCDLTVMRNTVA</sequence>
<evidence type="ECO:0000259" key="1">
    <source>
        <dbReference type="Pfam" id="PF22486"/>
    </source>
</evidence>
<evidence type="ECO:0000313" key="3">
    <source>
        <dbReference type="Proteomes" id="UP000019116"/>
    </source>
</evidence>
<keyword evidence="3" id="KW-1185">Reference proteome</keyword>
<evidence type="ECO:0000313" key="2">
    <source>
        <dbReference type="EnsemblPlants" id="TraesCS2D02G471600.1.cds1"/>
    </source>
</evidence>
<dbReference type="InterPro" id="IPR002083">
    <property type="entry name" value="MATH/TRAF_dom"/>
</dbReference>
<feature type="domain" description="MATH" evidence="1">
    <location>
        <begin position="25"/>
        <end position="147"/>
    </location>
</feature>
<dbReference type="PANTHER" id="PTHR26379:SF385">
    <property type="entry name" value="BTB DOMAIN-CONTAINING PROTEIN"/>
    <property type="match status" value="1"/>
</dbReference>
<proteinExistence type="predicted"/>
<dbReference type="Gramene" id="TraesCS2D03G1054200.1">
    <property type="protein sequence ID" value="TraesCS2D03G1054200.1.CDS1"/>
    <property type="gene ID" value="TraesCS2D03G1054200"/>
</dbReference>
<dbReference type="AlphaFoldDB" id="A0A3B6DNC0"/>
<dbReference type="OMA" id="KSCWGAI"/>
<organism evidence="2">
    <name type="scientific">Triticum aestivum</name>
    <name type="common">Wheat</name>
    <dbReference type="NCBI Taxonomy" id="4565"/>
    <lineage>
        <taxon>Eukaryota</taxon>
        <taxon>Viridiplantae</taxon>
        <taxon>Streptophyta</taxon>
        <taxon>Embryophyta</taxon>
        <taxon>Tracheophyta</taxon>
        <taxon>Spermatophyta</taxon>
        <taxon>Magnoliopsida</taxon>
        <taxon>Liliopsida</taxon>
        <taxon>Poales</taxon>
        <taxon>Poaceae</taxon>
        <taxon>BOP clade</taxon>
        <taxon>Pooideae</taxon>
        <taxon>Triticodae</taxon>
        <taxon>Triticeae</taxon>
        <taxon>Triticinae</taxon>
        <taxon>Triticum</taxon>
    </lineage>
</organism>
<dbReference type="Gramene" id="TraesWEE_scaffold_073285_01G000300.1">
    <property type="protein sequence ID" value="TraesWEE_scaffold_073285_01G000300.1"/>
    <property type="gene ID" value="TraesWEE_scaffold_073285_01G000300"/>
</dbReference>